<feature type="compositionally biased region" description="Polar residues" evidence="1">
    <location>
        <begin position="1"/>
        <end position="17"/>
    </location>
</feature>
<reference evidence="2 3" key="1">
    <citation type="journal article" date="2020" name="Nature">
        <title>Six reference-quality genomes reveal evolution of bat adaptations.</title>
        <authorList>
            <person name="Jebb D."/>
            <person name="Huang Z."/>
            <person name="Pippel M."/>
            <person name="Hughes G.M."/>
            <person name="Lavrichenko K."/>
            <person name="Devanna P."/>
            <person name="Winkler S."/>
            <person name="Jermiin L.S."/>
            <person name="Skirmuntt E.C."/>
            <person name="Katzourakis A."/>
            <person name="Burkitt-Gray L."/>
            <person name="Ray D.A."/>
            <person name="Sullivan K.A.M."/>
            <person name="Roscito J.G."/>
            <person name="Kirilenko B.M."/>
            <person name="Davalos L.M."/>
            <person name="Corthals A.P."/>
            <person name="Power M.L."/>
            <person name="Jones G."/>
            <person name="Ransome R.D."/>
            <person name="Dechmann D.K.N."/>
            <person name="Locatelli A.G."/>
            <person name="Puechmaille S.J."/>
            <person name="Fedrigo O."/>
            <person name="Jarvis E.D."/>
            <person name="Hiller M."/>
            <person name="Vernes S.C."/>
            <person name="Myers E.W."/>
            <person name="Teeling E.C."/>
        </authorList>
    </citation>
    <scope>NUCLEOTIDE SEQUENCE [LARGE SCALE GENOMIC DNA]</scope>
    <source>
        <strain evidence="2">MMolMol1</strain>
        <tissue evidence="2">Muscle</tissue>
    </source>
</reference>
<evidence type="ECO:0000313" key="2">
    <source>
        <dbReference type="EMBL" id="KAF6450434.1"/>
    </source>
</evidence>
<accession>A0A7J8FRR6</accession>
<sequence length="157" mass="17151">MPTGPNSQLTSSPSSWVSAGVQAHDSSAPHTGHHRLHEAVPVPVLNILLSWGERQKSDKRTCGNRPVINPTALCFQDHQQFEGCFVRSIFGGSQLHTTSRPSPAHSGAYPRQPHSRPGPCPIKPSVTWGMTVTGEIGLKMLLSESRVAELNVYLFFF</sequence>
<gene>
    <name evidence="2" type="ORF">HJG59_008328</name>
</gene>
<dbReference type="EMBL" id="JACASF010000011">
    <property type="protein sequence ID" value="KAF6450434.1"/>
    <property type="molecule type" value="Genomic_DNA"/>
</dbReference>
<keyword evidence="3" id="KW-1185">Reference proteome</keyword>
<name>A0A7J8FRR6_MOLMO</name>
<dbReference type="AlphaFoldDB" id="A0A7J8FRR6"/>
<feature type="region of interest" description="Disordered" evidence="1">
    <location>
        <begin position="1"/>
        <end position="35"/>
    </location>
</feature>
<proteinExistence type="predicted"/>
<dbReference type="InParanoid" id="A0A7J8FRR6"/>
<dbReference type="Proteomes" id="UP000550707">
    <property type="component" value="Unassembled WGS sequence"/>
</dbReference>
<protein>
    <submittedName>
        <fullName evidence="2">Uncharacterized protein</fullName>
    </submittedName>
</protein>
<feature type="region of interest" description="Disordered" evidence="1">
    <location>
        <begin position="96"/>
        <end position="122"/>
    </location>
</feature>
<comment type="caution">
    <text evidence="2">The sequence shown here is derived from an EMBL/GenBank/DDBJ whole genome shotgun (WGS) entry which is preliminary data.</text>
</comment>
<evidence type="ECO:0000313" key="3">
    <source>
        <dbReference type="Proteomes" id="UP000550707"/>
    </source>
</evidence>
<evidence type="ECO:0000256" key="1">
    <source>
        <dbReference type="SAM" id="MobiDB-lite"/>
    </source>
</evidence>
<organism evidence="2 3">
    <name type="scientific">Molossus molossus</name>
    <name type="common">Pallas' mastiff bat</name>
    <name type="synonym">Vespertilio molossus</name>
    <dbReference type="NCBI Taxonomy" id="27622"/>
    <lineage>
        <taxon>Eukaryota</taxon>
        <taxon>Metazoa</taxon>
        <taxon>Chordata</taxon>
        <taxon>Craniata</taxon>
        <taxon>Vertebrata</taxon>
        <taxon>Euteleostomi</taxon>
        <taxon>Mammalia</taxon>
        <taxon>Eutheria</taxon>
        <taxon>Laurasiatheria</taxon>
        <taxon>Chiroptera</taxon>
        <taxon>Yangochiroptera</taxon>
        <taxon>Molossidae</taxon>
        <taxon>Molossus</taxon>
    </lineage>
</organism>